<evidence type="ECO:0000256" key="1">
    <source>
        <dbReference type="SAM" id="Phobius"/>
    </source>
</evidence>
<dbReference type="Proteomes" id="UP000663872">
    <property type="component" value="Unassembled WGS sequence"/>
</dbReference>
<evidence type="ECO:0000313" key="4">
    <source>
        <dbReference type="EMBL" id="CAF3333358.1"/>
    </source>
</evidence>
<evidence type="ECO:0000313" key="2">
    <source>
        <dbReference type="EMBL" id="CAF3083710.1"/>
    </source>
</evidence>
<dbReference type="EMBL" id="CAJNXB010000672">
    <property type="protein sequence ID" value="CAF3083710.1"/>
    <property type="molecule type" value="Genomic_DNA"/>
</dbReference>
<organism evidence="2 7">
    <name type="scientific">Rotaria socialis</name>
    <dbReference type="NCBI Taxonomy" id="392032"/>
    <lineage>
        <taxon>Eukaryota</taxon>
        <taxon>Metazoa</taxon>
        <taxon>Spiralia</taxon>
        <taxon>Gnathifera</taxon>
        <taxon>Rotifera</taxon>
        <taxon>Eurotatoria</taxon>
        <taxon>Bdelloidea</taxon>
        <taxon>Philodinida</taxon>
        <taxon>Philodinidae</taxon>
        <taxon>Rotaria</taxon>
    </lineage>
</organism>
<dbReference type="OrthoDB" id="10287246at2759"/>
<dbReference type="Proteomes" id="UP000663865">
    <property type="component" value="Unassembled WGS sequence"/>
</dbReference>
<sequence>MSQLIYEFTAIFVVIIHIHSNSSADTSYSHQDAENTSDTLFNSTINWTTHSPIEEGASKTMKIISICLLVGMVVSSIIYWKSVQRCKTVKPVQQQTPMDTGTELEKWERF</sequence>
<gene>
    <name evidence="5" type="ORF">FME351_LOCUS23068</name>
    <name evidence="4" type="ORF">GRG538_LOCUS3871</name>
    <name evidence="6" type="ORF">KIK155_LOCUS22556</name>
    <name evidence="3" type="ORF">LUA448_LOCUS3854</name>
    <name evidence="2" type="ORF">TIS948_LOCUS5862</name>
</gene>
<name>A0A817MUU3_9BILA</name>
<evidence type="ECO:0000313" key="3">
    <source>
        <dbReference type="EMBL" id="CAF3233153.1"/>
    </source>
</evidence>
<reference evidence="2" key="1">
    <citation type="submission" date="2021-02" db="EMBL/GenBank/DDBJ databases">
        <authorList>
            <person name="Nowell W R."/>
        </authorList>
    </citation>
    <scope>NUCLEOTIDE SEQUENCE</scope>
</reference>
<dbReference type="EMBL" id="CAJNYT010000139">
    <property type="protein sequence ID" value="CAF3333358.1"/>
    <property type="molecule type" value="Genomic_DNA"/>
</dbReference>
<evidence type="ECO:0000313" key="6">
    <source>
        <dbReference type="EMBL" id="CAF3633936.1"/>
    </source>
</evidence>
<comment type="caution">
    <text evidence="2">The sequence shown here is derived from an EMBL/GenBank/DDBJ whole genome shotgun (WGS) entry which is preliminary data.</text>
</comment>
<keyword evidence="1" id="KW-0812">Transmembrane</keyword>
<dbReference type="Proteomes" id="UP000663833">
    <property type="component" value="Unassembled WGS sequence"/>
</dbReference>
<feature type="transmembrane region" description="Helical" evidence="1">
    <location>
        <begin position="63"/>
        <end position="80"/>
    </location>
</feature>
<dbReference type="EMBL" id="CAJNYU010003035">
    <property type="protein sequence ID" value="CAF3623657.1"/>
    <property type="molecule type" value="Genomic_DNA"/>
</dbReference>
<evidence type="ECO:0000313" key="5">
    <source>
        <dbReference type="EMBL" id="CAF3623657.1"/>
    </source>
</evidence>
<keyword evidence="1" id="KW-1133">Transmembrane helix</keyword>
<evidence type="ECO:0000313" key="7">
    <source>
        <dbReference type="Proteomes" id="UP000663825"/>
    </source>
</evidence>
<dbReference type="AlphaFoldDB" id="A0A817MUU3"/>
<dbReference type="Proteomes" id="UP000663869">
    <property type="component" value="Unassembled WGS sequence"/>
</dbReference>
<proteinExistence type="predicted"/>
<protein>
    <submittedName>
        <fullName evidence="2">Uncharacterized protein</fullName>
    </submittedName>
</protein>
<keyword evidence="1" id="KW-0472">Membrane</keyword>
<dbReference type="EMBL" id="CAJNYD010000224">
    <property type="protein sequence ID" value="CAF3233153.1"/>
    <property type="molecule type" value="Genomic_DNA"/>
</dbReference>
<accession>A0A817MUU3</accession>
<dbReference type="EMBL" id="CAJNYV010004012">
    <property type="protein sequence ID" value="CAF3633936.1"/>
    <property type="molecule type" value="Genomic_DNA"/>
</dbReference>
<dbReference type="Proteomes" id="UP000663825">
    <property type="component" value="Unassembled WGS sequence"/>
</dbReference>